<sequence length="173" mass="19279">MRRVAGGDASSFERLVKAHQQRLGRAAFAILGDRCAAQDAVQETMIRVWRNRAGYRRQSSLAVYLHKILRNICIDILRERSSKPAVAWDVEAVGEIPVAGGAAACELREALAWGLAQLPEEQRTIVALSEYEGFTYQEIAEIVGCPYGTVASRKYAAMDALRRSLRQWLNGEE</sequence>
<comment type="similarity">
    <text evidence="1">Belongs to the sigma-70 factor family. ECF subfamily.</text>
</comment>
<reference evidence="8 9" key="1">
    <citation type="journal article" date="2019" name="Int. J. Syst. Evol. Microbiol.">
        <title>Capsulimonas corticalis gen. nov., sp. nov., an aerobic capsulated bacterium, of a novel bacterial order, Capsulimonadales ord. nov., of the class Armatimonadia of the phylum Armatimonadetes.</title>
        <authorList>
            <person name="Li J."/>
            <person name="Kudo C."/>
            <person name="Tonouchi A."/>
        </authorList>
    </citation>
    <scope>NUCLEOTIDE SEQUENCE [LARGE SCALE GENOMIC DNA]</scope>
    <source>
        <strain evidence="8 9">AX-7</strain>
    </source>
</reference>
<dbReference type="CDD" id="cd06171">
    <property type="entry name" value="Sigma70_r4"/>
    <property type="match status" value="1"/>
</dbReference>
<evidence type="ECO:0000256" key="3">
    <source>
        <dbReference type="ARBA" id="ARBA00023082"/>
    </source>
</evidence>
<dbReference type="NCBIfam" id="TIGR02937">
    <property type="entry name" value="sigma70-ECF"/>
    <property type="match status" value="1"/>
</dbReference>
<dbReference type="GO" id="GO:0016987">
    <property type="term" value="F:sigma factor activity"/>
    <property type="evidence" value="ECO:0007669"/>
    <property type="project" value="UniProtKB-KW"/>
</dbReference>
<dbReference type="Gene3D" id="1.10.10.10">
    <property type="entry name" value="Winged helix-like DNA-binding domain superfamily/Winged helix DNA-binding domain"/>
    <property type="match status" value="1"/>
</dbReference>
<feature type="domain" description="RNA polymerase sigma factor 70 region 4 type 2" evidence="7">
    <location>
        <begin position="115"/>
        <end position="161"/>
    </location>
</feature>
<dbReference type="InterPro" id="IPR036388">
    <property type="entry name" value="WH-like_DNA-bd_sf"/>
</dbReference>
<dbReference type="Pfam" id="PF08281">
    <property type="entry name" value="Sigma70_r4_2"/>
    <property type="match status" value="1"/>
</dbReference>
<feature type="domain" description="RNA polymerase sigma-70 region 2" evidence="6">
    <location>
        <begin position="15"/>
        <end position="81"/>
    </location>
</feature>
<dbReference type="InterPro" id="IPR014284">
    <property type="entry name" value="RNA_pol_sigma-70_dom"/>
</dbReference>
<dbReference type="InterPro" id="IPR039425">
    <property type="entry name" value="RNA_pol_sigma-70-like"/>
</dbReference>
<dbReference type="Gene3D" id="1.10.1740.10">
    <property type="match status" value="1"/>
</dbReference>
<accession>A0A9N7L555</accession>
<dbReference type="SUPFAM" id="SSF88659">
    <property type="entry name" value="Sigma3 and sigma4 domains of RNA polymerase sigma factors"/>
    <property type="match status" value="1"/>
</dbReference>
<dbReference type="Proteomes" id="UP000287394">
    <property type="component" value="Chromosome"/>
</dbReference>
<evidence type="ECO:0000256" key="5">
    <source>
        <dbReference type="ARBA" id="ARBA00023163"/>
    </source>
</evidence>
<dbReference type="Pfam" id="PF04542">
    <property type="entry name" value="Sigma70_r2"/>
    <property type="match status" value="1"/>
</dbReference>
<dbReference type="GO" id="GO:0006352">
    <property type="term" value="P:DNA-templated transcription initiation"/>
    <property type="evidence" value="ECO:0007669"/>
    <property type="project" value="InterPro"/>
</dbReference>
<evidence type="ECO:0000259" key="6">
    <source>
        <dbReference type="Pfam" id="PF04542"/>
    </source>
</evidence>
<evidence type="ECO:0000256" key="2">
    <source>
        <dbReference type="ARBA" id="ARBA00023015"/>
    </source>
</evidence>
<keyword evidence="5" id="KW-0804">Transcription</keyword>
<evidence type="ECO:0000256" key="1">
    <source>
        <dbReference type="ARBA" id="ARBA00010641"/>
    </source>
</evidence>
<dbReference type="InterPro" id="IPR013325">
    <property type="entry name" value="RNA_pol_sigma_r2"/>
</dbReference>
<keyword evidence="4" id="KW-0238">DNA-binding</keyword>
<dbReference type="EMBL" id="AP025739">
    <property type="protein sequence ID" value="BDI30998.1"/>
    <property type="molecule type" value="Genomic_DNA"/>
</dbReference>
<dbReference type="InterPro" id="IPR013324">
    <property type="entry name" value="RNA_pol_sigma_r3/r4-like"/>
</dbReference>
<dbReference type="KEGG" id="ccot:CCAX7_30490"/>
<evidence type="ECO:0000313" key="8">
    <source>
        <dbReference type="EMBL" id="BDI30998.1"/>
    </source>
</evidence>
<dbReference type="PANTHER" id="PTHR43133">
    <property type="entry name" value="RNA POLYMERASE ECF-TYPE SIGMA FACTO"/>
    <property type="match status" value="1"/>
</dbReference>
<keyword evidence="3" id="KW-0731">Sigma factor</keyword>
<keyword evidence="2" id="KW-0805">Transcription regulation</keyword>
<dbReference type="SUPFAM" id="SSF88946">
    <property type="entry name" value="Sigma2 domain of RNA polymerase sigma factors"/>
    <property type="match status" value="1"/>
</dbReference>
<evidence type="ECO:0000256" key="4">
    <source>
        <dbReference type="ARBA" id="ARBA00023125"/>
    </source>
</evidence>
<gene>
    <name evidence="8" type="ORF">CCAX7_30490</name>
</gene>
<dbReference type="InterPro" id="IPR013249">
    <property type="entry name" value="RNA_pol_sigma70_r4_t2"/>
</dbReference>
<protein>
    <submittedName>
        <fullName evidence="8">RNA polymerase subunit sigma-24</fullName>
    </submittedName>
</protein>
<keyword evidence="9" id="KW-1185">Reference proteome</keyword>
<proteinExistence type="inferred from homology"/>
<organism evidence="8 9">
    <name type="scientific">Capsulimonas corticalis</name>
    <dbReference type="NCBI Taxonomy" id="2219043"/>
    <lineage>
        <taxon>Bacteria</taxon>
        <taxon>Bacillati</taxon>
        <taxon>Armatimonadota</taxon>
        <taxon>Armatimonadia</taxon>
        <taxon>Capsulimonadales</taxon>
        <taxon>Capsulimonadaceae</taxon>
        <taxon>Capsulimonas</taxon>
    </lineage>
</organism>
<name>A0A9N7L555_9BACT</name>
<dbReference type="AlphaFoldDB" id="A0A9N7L555"/>
<evidence type="ECO:0000313" key="9">
    <source>
        <dbReference type="Proteomes" id="UP000287394"/>
    </source>
</evidence>
<dbReference type="PANTHER" id="PTHR43133:SF8">
    <property type="entry name" value="RNA POLYMERASE SIGMA FACTOR HI_1459-RELATED"/>
    <property type="match status" value="1"/>
</dbReference>
<dbReference type="GO" id="GO:0003677">
    <property type="term" value="F:DNA binding"/>
    <property type="evidence" value="ECO:0007669"/>
    <property type="project" value="UniProtKB-KW"/>
</dbReference>
<dbReference type="InterPro" id="IPR007627">
    <property type="entry name" value="RNA_pol_sigma70_r2"/>
</dbReference>
<evidence type="ECO:0000259" key="7">
    <source>
        <dbReference type="Pfam" id="PF08281"/>
    </source>
</evidence>